<dbReference type="Gene3D" id="6.10.140.2220">
    <property type="match status" value="1"/>
</dbReference>
<dbReference type="GO" id="GO:0005737">
    <property type="term" value="C:cytoplasm"/>
    <property type="evidence" value="ECO:0007669"/>
    <property type="project" value="TreeGrafter"/>
</dbReference>
<dbReference type="Proteomes" id="UP000284842">
    <property type="component" value="Unassembled WGS sequence"/>
</dbReference>
<dbReference type="InterPro" id="IPR011989">
    <property type="entry name" value="ARM-like"/>
</dbReference>
<evidence type="ECO:0000256" key="1">
    <source>
        <dbReference type="ARBA" id="ARBA00022723"/>
    </source>
</evidence>
<dbReference type="PROSITE" id="PS50865">
    <property type="entry name" value="ZF_MYND_2"/>
    <property type="match status" value="1"/>
</dbReference>
<evidence type="ECO:0000256" key="5">
    <source>
        <dbReference type="SAM" id="MobiDB-lite"/>
    </source>
</evidence>
<evidence type="ECO:0000313" key="7">
    <source>
        <dbReference type="EMBL" id="PPQ99480.1"/>
    </source>
</evidence>
<dbReference type="PANTHER" id="PTHR13244">
    <property type="entry name" value="ZINC FINGER MYND DOMAIN CONTAINING PROTEIN 10"/>
    <property type="match status" value="1"/>
</dbReference>
<comment type="caution">
    <text evidence="7">The sequence shown here is derived from an EMBL/GenBank/DDBJ whole genome shotgun (WGS) entry which is preliminary data.</text>
</comment>
<evidence type="ECO:0000256" key="3">
    <source>
        <dbReference type="ARBA" id="ARBA00022833"/>
    </source>
</evidence>
<accession>A0A409Y8V0</accession>
<dbReference type="EMBL" id="NHTK01001356">
    <property type="protein sequence ID" value="PPQ99480.1"/>
    <property type="molecule type" value="Genomic_DNA"/>
</dbReference>
<evidence type="ECO:0000259" key="6">
    <source>
        <dbReference type="PROSITE" id="PS50865"/>
    </source>
</evidence>
<dbReference type="InterPro" id="IPR052298">
    <property type="entry name" value="ZMYND10"/>
</dbReference>
<keyword evidence="1" id="KW-0479">Metal-binding</keyword>
<evidence type="ECO:0000256" key="2">
    <source>
        <dbReference type="ARBA" id="ARBA00022771"/>
    </source>
</evidence>
<keyword evidence="8" id="KW-1185">Reference proteome</keyword>
<protein>
    <recommendedName>
        <fullName evidence="6">MYND-type domain-containing protein</fullName>
    </recommendedName>
</protein>
<sequence length="1574" mass="176026">MPNPRRGKPKFNGAPNRVARAGPSGIYNSAAFLADIEGADDWDKVVDALCKVCDLPAPDLTTRSGLKKVHANFGAIYSKIDKVYREHIDNHTIRAGVVGIYAKMCEDHLLRNKLFTKDVLGKVIPLLHIDMTRNMALQALNTITHHGGADVRTEILKHSNTLTTLLHDFPEDEDVGTLCVSILAHCVWAAYEGEHEPKYPDIVRSLDLAEILKEVIEATKRPYWNRRAVVDHAVSLAATTTFHGAQAFKRHHAAVKFLVAGLRSKDWVTRGTCLGGILRLYRNEAEEDQRLINPMRLMDISYGERFPPRLNDALTKYGPSKCEIYMTVSTTGEFASAMIQHSQSSRRDLYALGLKLAPLILRTEFSVTEGLGIVNESSNGTQSTGIDLPYKLWGDALPHCARAIREQGKPNEADLADILDIKWCLLRQRFPQATEYAQKGLERNPNQAYFYYTISLMGNIVQGLGAAKKGLKCKSITPFVKYQLMQRAVEHAGNLGIQMLQQSPEVGDAQWEEGVSCLMSALEDAKAYIEGAPPDNRYMKNVSYWFILLTVLTKEEISPDLRELQDALRTLSIAEEFSRFMATEPPNTLMRLSQKCVVNNYASAMEEFSSVFAEFDQSKHANGQTINRKKLEDGLAAWLKKLDDGTPEHHHGVGCGHFSSRATVTMSNAELYRCTWCGNPSACLRKCKQRLFKDAMPKPKRSTRGSTGNTHNDNNFPPATDAESPADTLLSSTEDFLKYIGLPDQTIRRSLGPLRPTIKSAEEVQHNAQPPPISTDKDKLRADVKDLCEKYDIPDPTACSSIEELMHNLKSPSAKLLNNLDKYMSAALDICHMHNLPDPTTPAGREWVRTAIKEELSQEASAKLSTLTLTDFCRMYDPSIRSGMKKLHAMNLTDLLSKIDKISSENVHNKPVMDAVSEFRGMIYRDHIFRDKLCKTEGFWSIGDYFMSKLDNNRPEALEELSGLSMYAGDEIKTEIVKHSPTFVKLLNDFPNDDLIGYTCVSILGHCIRAVYGYGYEPKYPHLARDLDLPEILKAVIEATKRPYSSREHHDIVQSAVMLVTATSYSISLNSKTSPSLGNFLLAGLRSKDRAISGTCLVGLLRLFHKVAEKETENKRALTKFQTTRGSLTIPTHLATHLKKSGLTDRELDINIEAFINRRFASIMRAFETVEAVDRDFYDLGMKIVPFILQSETAIMDGPGAIASSAKPGLPFTLWGDALPCCAQAIRDRGKANEAVFADILDIKWLLLRNKFGEAINRSQDALKRHPDHAYFYYALIFAVRAQNAGIPAKDVDSVYQGTLMVYASSSQGCNPRTLTPFLIVYFWQCAVECSAKLALIFLLRQQYMQQLERPFSPETPLPASNIDRYMGEKSLQHVLTEAKDFLDSPRTPPDIRFRKNMGYWYIFLTVITQDKINPDLREIQDALKALSIADDFTRVVAGEPDKTDLRLAQQYLVNNFASAVQEFGNVFVNEDMDRIQEATSSRKSGLRSDADILPAILQRAREMKEAAQETNGSPLAKDAVLHRCASCGAPSAALRRCSGCAKTHYCDAACQKQHWSEHKKACKAAQRAAKTST</sequence>
<organism evidence="7 8">
    <name type="scientific">Panaeolus cyanescens</name>
    <dbReference type="NCBI Taxonomy" id="181874"/>
    <lineage>
        <taxon>Eukaryota</taxon>
        <taxon>Fungi</taxon>
        <taxon>Dikarya</taxon>
        <taxon>Basidiomycota</taxon>
        <taxon>Agaricomycotina</taxon>
        <taxon>Agaricomycetes</taxon>
        <taxon>Agaricomycetidae</taxon>
        <taxon>Agaricales</taxon>
        <taxon>Agaricineae</taxon>
        <taxon>Galeropsidaceae</taxon>
        <taxon>Panaeolus</taxon>
    </lineage>
</organism>
<feature type="domain" description="MYND-type" evidence="6">
    <location>
        <begin position="1525"/>
        <end position="1563"/>
    </location>
</feature>
<dbReference type="OrthoDB" id="341421at2759"/>
<feature type="compositionally biased region" description="Polar residues" evidence="5">
    <location>
        <begin position="704"/>
        <end position="717"/>
    </location>
</feature>
<dbReference type="SUPFAM" id="SSF48371">
    <property type="entry name" value="ARM repeat"/>
    <property type="match status" value="2"/>
</dbReference>
<gene>
    <name evidence="7" type="ORF">CVT24_005271</name>
</gene>
<keyword evidence="3" id="KW-0862">Zinc</keyword>
<proteinExistence type="predicted"/>
<dbReference type="Gene3D" id="1.25.10.10">
    <property type="entry name" value="Leucine-rich Repeat Variant"/>
    <property type="match status" value="1"/>
</dbReference>
<dbReference type="InParanoid" id="A0A409Y8V0"/>
<keyword evidence="2 4" id="KW-0863">Zinc-finger</keyword>
<feature type="region of interest" description="Disordered" evidence="5">
    <location>
        <begin position="694"/>
        <end position="726"/>
    </location>
</feature>
<dbReference type="Pfam" id="PF01753">
    <property type="entry name" value="zf-MYND"/>
    <property type="match status" value="1"/>
</dbReference>
<dbReference type="InterPro" id="IPR002893">
    <property type="entry name" value="Znf_MYND"/>
</dbReference>
<reference evidence="7 8" key="1">
    <citation type="journal article" date="2018" name="Evol. Lett.">
        <title>Horizontal gene cluster transfer increased hallucinogenic mushroom diversity.</title>
        <authorList>
            <person name="Reynolds H.T."/>
            <person name="Vijayakumar V."/>
            <person name="Gluck-Thaler E."/>
            <person name="Korotkin H.B."/>
            <person name="Matheny P.B."/>
            <person name="Slot J.C."/>
        </authorList>
    </citation>
    <scope>NUCLEOTIDE SEQUENCE [LARGE SCALE GENOMIC DNA]</scope>
    <source>
        <strain evidence="7 8">2629</strain>
    </source>
</reference>
<dbReference type="SUPFAM" id="SSF144232">
    <property type="entry name" value="HIT/MYND zinc finger-like"/>
    <property type="match status" value="1"/>
</dbReference>
<dbReference type="PANTHER" id="PTHR13244:SF7">
    <property type="entry name" value="ZINC FINGER MYND DOMAIN-CONTAINING PROTEIN 10"/>
    <property type="match status" value="1"/>
</dbReference>
<name>A0A409Y8V0_9AGAR</name>
<evidence type="ECO:0000256" key="4">
    <source>
        <dbReference type="PROSITE-ProRule" id="PRU00134"/>
    </source>
</evidence>
<evidence type="ECO:0000313" key="8">
    <source>
        <dbReference type="Proteomes" id="UP000284842"/>
    </source>
</evidence>
<dbReference type="STRING" id="181874.A0A409Y8V0"/>
<dbReference type="InterPro" id="IPR016024">
    <property type="entry name" value="ARM-type_fold"/>
</dbReference>
<dbReference type="GO" id="GO:0008270">
    <property type="term" value="F:zinc ion binding"/>
    <property type="evidence" value="ECO:0007669"/>
    <property type="project" value="UniProtKB-KW"/>
</dbReference>